<dbReference type="SUPFAM" id="SSF48452">
    <property type="entry name" value="TPR-like"/>
    <property type="match status" value="1"/>
</dbReference>
<organism evidence="2 3">
    <name type="scientific">Rufibacter radiotolerans</name>
    <dbReference type="NCBI Taxonomy" id="1379910"/>
    <lineage>
        <taxon>Bacteria</taxon>
        <taxon>Pseudomonadati</taxon>
        <taxon>Bacteroidota</taxon>
        <taxon>Cytophagia</taxon>
        <taxon>Cytophagales</taxon>
        <taxon>Hymenobacteraceae</taxon>
        <taxon>Rufibacter</taxon>
    </lineage>
</organism>
<protein>
    <recommendedName>
        <fullName evidence="4">Tetratricopeptide repeat protein</fullName>
    </recommendedName>
</protein>
<evidence type="ECO:0008006" key="4">
    <source>
        <dbReference type="Google" id="ProtNLM"/>
    </source>
</evidence>
<dbReference type="KEGG" id="ruf:TH63_07085"/>
<proteinExistence type="predicted"/>
<dbReference type="InterPro" id="IPR049039">
    <property type="entry name" value="RMD1-3_a_helical_rpt"/>
</dbReference>
<dbReference type="Gene3D" id="1.25.40.10">
    <property type="entry name" value="Tetratricopeptide repeat domain"/>
    <property type="match status" value="1"/>
</dbReference>
<dbReference type="InterPro" id="IPR011990">
    <property type="entry name" value="TPR-like_helical_dom_sf"/>
</dbReference>
<dbReference type="EMBL" id="CP010777">
    <property type="protein sequence ID" value="AKQ45456.1"/>
    <property type="molecule type" value="Genomic_DNA"/>
</dbReference>
<dbReference type="Proteomes" id="UP000036458">
    <property type="component" value="Chromosome"/>
</dbReference>
<evidence type="ECO:0000256" key="1">
    <source>
        <dbReference type="SAM" id="SignalP"/>
    </source>
</evidence>
<feature type="chain" id="PRO_5005211474" description="Tetratricopeptide repeat protein" evidence="1">
    <location>
        <begin position="24"/>
        <end position="262"/>
    </location>
</feature>
<evidence type="ECO:0000313" key="2">
    <source>
        <dbReference type="EMBL" id="AKQ45456.1"/>
    </source>
</evidence>
<sequence>MRSKFRLVLLLFTILSFPGLASANGGLGLEKLLWEANQLFLEHKDAEALEKYELLLAANPEQQEALTKASIVCGRIGNRFPDDTHKGLYFQKAYSFASTAWGKDSLEAENNFVMALALSNLSQTASLKERMLHICQTKRYLDKALSADSLHAGAWHLLGRWAYKAANLSFAEKSVIKLISQEAPSEVTNELAIDAISKAIAIDPNNLVYYYDLARVQREANLKSECVNTLQRAIDQKLVTTEDLELSRRCKVLLKEVLRIRT</sequence>
<gene>
    <name evidence="2" type="ORF">TH63_07085</name>
</gene>
<dbReference type="AlphaFoldDB" id="A0A0H4W4V0"/>
<keyword evidence="3" id="KW-1185">Reference proteome</keyword>
<dbReference type="PATRIC" id="fig|1379910.4.peg.1550"/>
<feature type="signal peptide" evidence="1">
    <location>
        <begin position="1"/>
        <end position="23"/>
    </location>
</feature>
<keyword evidence="1" id="KW-0732">Signal</keyword>
<evidence type="ECO:0000313" key="3">
    <source>
        <dbReference type="Proteomes" id="UP000036458"/>
    </source>
</evidence>
<name>A0A0H4W4V0_9BACT</name>
<dbReference type="Pfam" id="PF21033">
    <property type="entry name" value="RMD1-3"/>
    <property type="match status" value="1"/>
</dbReference>
<accession>A0A0H4W4V0</accession>
<dbReference type="STRING" id="1379910.TH63_07085"/>
<reference evidence="2 3" key="1">
    <citation type="submission" date="2015-01" db="EMBL/GenBank/DDBJ databases">
        <title>Rufibacter sp./DG31D/ whole genome sequencing.</title>
        <authorList>
            <person name="Kim M.K."/>
            <person name="Srinivasan S."/>
            <person name="Lee J.-J."/>
        </authorList>
    </citation>
    <scope>NUCLEOTIDE SEQUENCE [LARGE SCALE GENOMIC DNA]</scope>
    <source>
        <strain evidence="2 3">DG31D</strain>
    </source>
</reference>